<name>A0A2H1V8V3_SPOFR</name>
<proteinExistence type="predicted"/>
<reference evidence="1" key="1">
    <citation type="submission" date="2016-07" db="EMBL/GenBank/DDBJ databases">
        <authorList>
            <person name="Bretaudeau A."/>
        </authorList>
    </citation>
    <scope>NUCLEOTIDE SEQUENCE</scope>
    <source>
        <strain evidence="1">Rice</strain>
        <tissue evidence="1">Whole body</tissue>
    </source>
</reference>
<sequence>MQNLSTKQGLRRDDRNENAFGAMIVCFTRAGKSERRTRTRFVFVQHNANSLRPQIWSCQARKTCCYADYSIIKAKGIEDGSLTSS</sequence>
<protein>
    <submittedName>
        <fullName evidence="1">SFRICE_003309</fullName>
    </submittedName>
</protein>
<dbReference type="EMBL" id="ODYU01001273">
    <property type="protein sequence ID" value="SOQ37265.1"/>
    <property type="molecule type" value="Genomic_DNA"/>
</dbReference>
<dbReference type="AlphaFoldDB" id="A0A2H1V8V3"/>
<gene>
    <name evidence="1" type="ORF">SFRICE_003309</name>
</gene>
<evidence type="ECO:0000313" key="1">
    <source>
        <dbReference type="EMBL" id="SOQ37265.1"/>
    </source>
</evidence>
<accession>A0A2H1V8V3</accession>
<organism evidence="1">
    <name type="scientific">Spodoptera frugiperda</name>
    <name type="common">Fall armyworm</name>
    <dbReference type="NCBI Taxonomy" id="7108"/>
    <lineage>
        <taxon>Eukaryota</taxon>
        <taxon>Metazoa</taxon>
        <taxon>Ecdysozoa</taxon>
        <taxon>Arthropoda</taxon>
        <taxon>Hexapoda</taxon>
        <taxon>Insecta</taxon>
        <taxon>Pterygota</taxon>
        <taxon>Neoptera</taxon>
        <taxon>Endopterygota</taxon>
        <taxon>Lepidoptera</taxon>
        <taxon>Glossata</taxon>
        <taxon>Ditrysia</taxon>
        <taxon>Noctuoidea</taxon>
        <taxon>Noctuidae</taxon>
        <taxon>Amphipyrinae</taxon>
        <taxon>Spodoptera</taxon>
    </lineage>
</organism>